<evidence type="ECO:0000313" key="3">
    <source>
        <dbReference type="Proteomes" id="UP000006643"/>
    </source>
</evidence>
<proteinExistence type="predicted"/>
<dbReference type="GeneID" id="9480234"/>
<keyword evidence="3" id="KW-1185">Reference proteome</keyword>
<reference evidence="3" key="1">
    <citation type="journal article" date="2009" name="Nature">
        <title>Genome sequence and analysis of the Irish potato famine pathogen Phytophthora infestans.</title>
        <authorList>
            <consortium name="The Broad Institute Genome Sequencing Platform"/>
            <person name="Haas B.J."/>
            <person name="Kamoun S."/>
            <person name="Zody M.C."/>
            <person name="Jiang R.H."/>
            <person name="Handsaker R.E."/>
            <person name="Cano L.M."/>
            <person name="Grabherr M."/>
            <person name="Kodira C.D."/>
            <person name="Raffaele S."/>
            <person name="Torto-Alalibo T."/>
            <person name="Bozkurt T.O."/>
            <person name="Ah-Fong A.M."/>
            <person name="Alvarado L."/>
            <person name="Anderson V.L."/>
            <person name="Armstrong M.R."/>
            <person name="Avrova A."/>
            <person name="Baxter L."/>
            <person name="Beynon J."/>
            <person name="Boevink P.C."/>
            <person name="Bollmann S.R."/>
            <person name="Bos J.I."/>
            <person name="Bulone V."/>
            <person name="Cai G."/>
            <person name="Cakir C."/>
            <person name="Carrington J.C."/>
            <person name="Chawner M."/>
            <person name="Conti L."/>
            <person name="Costanzo S."/>
            <person name="Ewan R."/>
            <person name="Fahlgren N."/>
            <person name="Fischbach M.A."/>
            <person name="Fugelstad J."/>
            <person name="Gilroy E.M."/>
            <person name="Gnerre S."/>
            <person name="Green P.J."/>
            <person name="Grenville-Briggs L.J."/>
            <person name="Griffith J."/>
            <person name="Grunwald N.J."/>
            <person name="Horn K."/>
            <person name="Horner N.R."/>
            <person name="Hu C.H."/>
            <person name="Huitema E."/>
            <person name="Jeong D.H."/>
            <person name="Jones A.M."/>
            <person name="Jones J.D."/>
            <person name="Jones R.W."/>
            <person name="Karlsson E.K."/>
            <person name="Kunjeti S.G."/>
            <person name="Lamour K."/>
            <person name="Liu Z."/>
            <person name="Ma L."/>
            <person name="Maclean D."/>
            <person name="Chibucos M.C."/>
            <person name="McDonald H."/>
            <person name="McWalters J."/>
            <person name="Meijer H.J."/>
            <person name="Morgan W."/>
            <person name="Morris P.F."/>
            <person name="Munro C.A."/>
            <person name="O'Neill K."/>
            <person name="Ospina-Giraldo M."/>
            <person name="Pinzon A."/>
            <person name="Pritchard L."/>
            <person name="Ramsahoye B."/>
            <person name="Ren Q."/>
            <person name="Restrepo S."/>
            <person name="Roy S."/>
            <person name="Sadanandom A."/>
            <person name="Savidor A."/>
            <person name="Schornack S."/>
            <person name="Schwartz D.C."/>
            <person name="Schumann U.D."/>
            <person name="Schwessinger B."/>
            <person name="Seyer L."/>
            <person name="Sharpe T."/>
            <person name="Silvar C."/>
            <person name="Song J."/>
            <person name="Studholme D.J."/>
            <person name="Sykes S."/>
            <person name="Thines M."/>
            <person name="van de Vondervoort P.J."/>
            <person name="Phuntumart V."/>
            <person name="Wawra S."/>
            <person name="Weide R."/>
            <person name="Win J."/>
            <person name="Young C."/>
            <person name="Zhou S."/>
            <person name="Fry W."/>
            <person name="Meyers B.C."/>
            <person name="van West P."/>
            <person name="Ristaino J."/>
            <person name="Govers F."/>
            <person name="Birch P.R."/>
            <person name="Whisson S.C."/>
            <person name="Judelson H.S."/>
            <person name="Nusbaum C."/>
        </authorList>
    </citation>
    <scope>NUCLEOTIDE SEQUENCE [LARGE SCALE GENOMIC DNA]</scope>
    <source>
        <strain evidence="3">T30-4</strain>
    </source>
</reference>
<evidence type="ECO:0000256" key="1">
    <source>
        <dbReference type="SAM" id="MobiDB-lite"/>
    </source>
</evidence>
<sequence length="155" mass="14731">MAAAIGSVSGDVGGVAPSAATLVAVRAQAAMAAAIGSVSGDVGGVAPSAATLVAVRAQAAMAAAIGSVSGDVGGVAPSAATLVAVRAQAAMAAAIGSVSGDVGGGESAGGDGCSDENLMQFRPLQRKKQSVNEKLSTATGPPMKLEPDVKRRKTS</sequence>
<feature type="region of interest" description="Disordered" evidence="1">
    <location>
        <begin position="99"/>
        <end position="155"/>
    </location>
</feature>
<dbReference type="InParanoid" id="D0P288"/>
<name>D0P288_PHYIT</name>
<dbReference type="EMBL" id="DS028278">
    <property type="protein sequence ID" value="EEY55839.1"/>
    <property type="molecule type" value="Genomic_DNA"/>
</dbReference>
<gene>
    <name evidence="2" type="ORF">PITG_19955</name>
</gene>
<dbReference type="RefSeq" id="XP_002895587.1">
    <property type="nucleotide sequence ID" value="XM_002895541.1"/>
</dbReference>
<organism evidence="2 3">
    <name type="scientific">Phytophthora infestans (strain T30-4)</name>
    <name type="common">Potato late blight agent</name>
    <dbReference type="NCBI Taxonomy" id="403677"/>
    <lineage>
        <taxon>Eukaryota</taxon>
        <taxon>Sar</taxon>
        <taxon>Stramenopiles</taxon>
        <taxon>Oomycota</taxon>
        <taxon>Peronosporomycetes</taxon>
        <taxon>Peronosporales</taxon>
        <taxon>Peronosporaceae</taxon>
        <taxon>Phytophthora</taxon>
    </lineage>
</organism>
<dbReference type="KEGG" id="pif:PITG_19955"/>
<dbReference type="Proteomes" id="UP000006643">
    <property type="component" value="Unassembled WGS sequence"/>
</dbReference>
<feature type="compositionally biased region" description="Gly residues" evidence="1">
    <location>
        <begin position="101"/>
        <end position="112"/>
    </location>
</feature>
<dbReference type="AlphaFoldDB" id="D0P288"/>
<dbReference type="HOGENOM" id="CLU_1698967_0_0_1"/>
<accession>D0P288</accession>
<protein>
    <submittedName>
        <fullName evidence="2">Uncharacterized protein</fullName>
    </submittedName>
</protein>
<evidence type="ECO:0000313" key="2">
    <source>
        <dbReference type="EMBL" id="EEY55839.1"/>
    </source>
</evidence>
<dbReference type="VEuPathDB" id="FungiDB:PITG_19955"/>